<feature type="region of interest" description="Disordered" evidence="1">
    <location>
        <begin position="123"/>
        <end position="245"/>
    </location>
</feature>
<keyword evidence="3" id="KW-1185">Reference proteome</keyword>
<gene>
    <name evidence="2" type="ORF">A4X13_0g8656</name>
</gene>
<evidence type="ECO:0000256" key="1">
    <source>
        <dbReference type="SAM" id="MobiDB-lite"/>
    </source>
</evidence>
<dbReference type="EMBL" id="LWDF02001655">
    <property type="protein sequence ID" value="KAE8237735.1"/>
    <property type="molecule type" value="Genomic_DNA"/>
</dbReference>
<dbReference type="AlphaFoldDB" id="A0A8T8SDN9"/>
<feature type="non-terminal residue" evidence="2">
    <location>
        <position position="1"/>
    </location>
</feature>
<proteinExistence type="predicted"/>
<organism evidence="2 3">
    <name type="scientific">Tilletia indica</name>
    <dbReference type="NCBI Taxonomy" id="43049"/>
    <lineage>
        <taxon>Eukaryota</taxon>
        <taxon>Fungi</taxon>
        <taxon>Dikarya</taxon>
        <taxon>Basidiomycota</taxon>
        <taxon>Ustilaginomycotina</taxon>
        <taxon>Exobasidiomycetes</taxon>
        <taxon>Tilletiales</taxon>
        <taxon>Tilletiaceae</taxon>
        <taxon>Tilletia</taxon>
    </lineage>
</organism>
<comment type="caution">
    <text evidence="2">The sequence shown here is derived from an EMBL/GenBank/DDBJ whole genome shotgun (WGS) entry which is preliminary data.</text>
</comment>
<protein>
    <submittedName>
        <fullName evidence="2">Uncharacterized protein</fullName>
    </submittedName>
</protein>
<feature type="compositionally biased region" description="Low complexity" evidence="1">
    <location>
        <begin position="203"/>
        <end position="213"/>
    </location>
</feature>
<evidence type="ECO:0000313" key="2">
    <source>
        <dbReference type="EMBL" id="KAE8237735.1"/>
    </source>
</evidence>
<reference evidence="2" key="1">
    <citation type="submission" date="2016-04" db="EMBL/GenBank/DDBJ databases">
        <authorList>
            <person name="Nguyen H.D."/>
            <person name="Samba Siva P."/>
            <person name="Cullis J."/>
            <person name="Levesque C.A."/>
            <person name="Hambleton S."/>
        </authorList>
    </citation>
    <scope>NUCLEOTIDE SEQUENCE</scope>
    <source>
        <strain evidence="2">DAOMC 236416</strain>
    </source>
</reference>
<reference evidence="2" key="2">
    <citation type="journal article" date="2019" name="IMA Fungus">
        <title>Genome sequencing and comparison of five Tilletia species to identify candidate genes for the detection of regulated species infecting wheat.</title>
        <authorList>
            <person name="Nguyen H.D.T."/>
            <person name="Sultana T."/>
            <person name="Kesanakurti P."/>
            <person name="Hambleton S."/>
        </authorList>
    </citation>
    <scope>NUCLEOTIDE SEQUENCE</scope>
    <source>
        <strain evidence="2">DAOMC 236416</strain>
    </source>
</reference>
<dbReference type="Proteomes" id="UP000077521">
    <property type="component" value="Unassembled WGS sequence"/>
</dbReference>
<evidence type="ECO:0000313" key="3">
    <source>
        <dbReference type="Proteomes" id="UP000077521"/>
    </source>
</evidence>
<accession>A0A8T8SDN9</accession>
<name>A0A8T8SDN9_9BASI</name>
<sequence length="419" mass="45793">GKTSEDRSYKHTCRFAPIPPSTVAPESKQKKISWRTFLNDMLPAVASGPVWARHHHVHRVPNLAARVVNARAQLRVFGKERDEERRLQHAIGKIPALTPTTPRTPFGPLGNAIAFGTGSSTATTLAPSPFSPAEKRSRLGHFESGSPMTSKRAKLDGNPEGIVPSSQTHADAARQLNWGLSTTGREDSDDEDEEDLRPVRNATPISEPSSTPSSPVPSSPEVIPVKEGEGEEEAQQEDRAEEATVDPWVAHARAIQALYTGVEPDTEDDQILVVAWWSGMDSASPADFRTAHLHSLGFDVSRIYTWIRCGPQAAKAVCVLLKPGALAVYQTRLHLLGMSANLAGSQMALSIVPPTETLAAVQASIDPDEDSIEIARINFLKSIHDVILRWAEKHPEATAALQVRHRQLRDHWNLIEEAS</sequence>